<evidence type="ECO:0000313" key="3">
    <source>
        <dbReference type="Proteomes" id="UP000287651"/>
    </source>
</evidence>
<evidence type="ECO:0000256" key="1">
    <source>
        <dbReference type="SAM" id="MobiDB-lite"/>
    </source>
</evidence>
<feature type="compositionally biased region" description="Basic residues" evidence="1">
    <location>
        <begin position="25"/>
        <end position="40"/>
    </location>
</feature>
<dbReference type="AlphaFoldDB" id="A0A427ASG7"/>
<feature type="compositionally biased region" description="Polar residues" evidence="1">
    <location>
        <begin position="1"/>
        <end position="11"/>
    </location>
</feature>
<proteinExistence type="predicted"/>
<comment type="caution">
    <text evidence="2">The sequence shown here is derived from an EMBL/GenBank/DDBJ whole genome shotgun (WGS) entry which is preliminary data.</text>
</comment>
<dbReference type="EMBL" id="AMZH03001463">
    <property type="protein sequence ID" value="RRT79214.1"/>
    <property type="molecule type" value="Genomic_DNA"/>
</dbReference>
<reference evidence="2 3" key="1">
    <citation type="journal article" date="2014" name="Agronomy (Basel)">
        <title>A Draft Genome Sequence for Ensete ventricosum, the Drought-Tolerant Tree Against Hunger.</title>
        <authorList>
            <person name="Harrison J."/>
            <person name="Moore K.A."/>
            <person name="Paszkiewicz K."/>
            <person name="Jones T."/>
            <person name="Grant M."/>
            <person name="Ambacheew D."/>
            <person name="Muzemil S."/>
            <person name="Studholme D.J."/>
        </authorList>
    </citation>
    <scope>NUCLEOTIDE SEQUENCE [LARGE SCALE GENOMIC DNA]</scope>
</reference>
<feature type="compositionally biased region" description="Basic and acidic residues" evidence="1">
    <location>
        <begin position="56"/>
        <end position="68"/>
    </location>
</feature>
<gene>
    <name evidence="2" type="ORF">B296_00018695</name>
</gene>
<dbReference type="Proteomes" id="UP000287651">
    <property type="component" value="Unassembled WGS sequence"/>
</dbReference>
<protein>
    <submittedName>
        <fullName evidence="2">Uncharacterized protein</fullName>
    </submittedName>
</protein>
<sequence length="130" mass="14153">MEPFRSNPTPTDTRRIIHSNNTIQNHHRKTKPVKSKNSRTRKIDPECGGGNTIGDRNQKDRLPHDRKLVTGGPIARGSPGDGSGRGSLRHGCGAVRGVRRRLLGALGFPRESGEEKGAVVAKEDEELCAL</sequence>
<evidence type="ECO:0000313" key="2">
    <source>
        <dbReference type="EMBL" id="RRT79214.1"/>
    </source>
</evidence>
<organism evidence="2 3">
    <name type="scientific">Ensete ventricosum</name>
    <name type="common">Abyssinian banana</name>
    <name type="synonym">Musa ensete</name>
    <dbReference type="NCBI Taxonomy" id="4639"/>
    <lineage>
        <taxon>Eukaryota</taxon>
        <taxon>Viridiplantae</taxon>
        <taxon>Streptophyta</taxon>
        <taxon>Embryophyta</taxon>
        <taxon>Tracheophyta</taxon>
        <taxon>Spermatophyta</taxon>
        <taxon>Magnoliopsida</taxon>
        <taxon>Liliopsida</taxon>
        <taxon>Zingiberales</taxon>
        <taxon>Musaceae</taxon>
        <taxon>Ensete</taxon>
    </lineage>
</organism>
<feature type="region of interest" description="Disordered" evidence="1">
    <location>
        <begin position="1"/>
        <end position="92"/>
    </location>
</feature>
<name>A0A427ASG7_ENSVE</name>
<accession>A0A427ASG7</accession>